<dbReference type="Pfam" id="PF02424">
    <property type="entry name" value="ApbE"/>
    <property type="match status" value="1"/>
</dbReference>
<keyword evidence="12" id="KW-0997">Cell inner membrane</keyword>
<dbReference type="InterPro" id="IPR024932">
    <property type="entry name" value="ApbE"/>
</dbReference>
<evidence type="ECO:0000256" key="1">
    <source>
        <dbReference type="ARBA" id="ARBA00011955"/>
    </source>
</evidence>
<evidence type="ECO:0000256" key="11">
    <source>
        <dbReference type="PIRSR" id="PIRSR006268-2"/>
    </source>
</evidence>
<keyword evidence="12 13" id="KW-0449">Lipoprotein</keyword>
<protein>
    <recommendedName>
        <fullName evidence="2 10">FAD:protein FMN transferase</fullName>
        <ecNumber evidence="1 10">2.7.1.180</ecNumber>
    </recommendedName>
    <alternativeName>
        <fullName evidence="8 10">Flavin transferase</fullName>
    </alternativeName>
</protein>
<accession>H6KZR0</accession>
<organism evidence="13 14">
    <name type="scientific">Saprospira grandis (strain Lewin)</name>
    <dbReference type="NCBI Taxonomy" id="984262"/>
    <lineage>
        <taxon>Bacteria</taxon>
        <taxon>Pseudomonadati</taxon>
        <taxon>Bacteroidota</taxon>
        <taxon>Saprospiria</taxon>
        <taxon>Saprospirales</taxon>
        <taxon>Saprospiraceae</taxon>
        <taxon>Saprospira</taxon>
    </lineage>
</organism>
<comment type="function">
    <text evidence="12">Flavin transferase that catalyzes the transfer of the FMN moiety of FAD and its covalent binding to the hydroxyl group of a threonine residue in a target flavoprotein.</text>
</comment>
<keyword evidence="3 10" id="KW-0285">Flavoprotein</keyword>
<dbReference type="EC" id="2.7.1.180" evidence="1 10"/>
<sequence length="338" mass="37733">MKKLIYLSLSLILLSCQSESPQNSGYLELSGQTMGTSYSINYQDSLGRNFGPAIDSLLGAINAEVSTYIPSSTISQWNQSKEGIKIDEHPHFLRNYLLAKQVFQESEAWLDPSLMPLVNYWGFGYTQKRPVLAVDSQKVDSLRALCAFAQLELDKGYLYKNKAGNELDFSALAKGDAVDELGRYLASKGVRNYMVEIGGELRLRGHQEGAQGWYIGINLPKTEAGLKEIQNIVEMKDYSLATSGNYRNFYEVEGQKYAHTINPKTGYPEKSQLLSASIFAPNCGRADAWATACMAMGLQRAQKLLPQQKDLEAHLIYVDSLGQLQSWSTPKAKTWIKK</sequence>
<keyword evidence="7 10" id="KW-0460">Magnesium</keyword>
<evidence type="ECO:0000256" key="4">
    <source>
        <dbReference type="ARBA" id="ARBA00022679"/>
    </source>
</evidence>
<feature type="binding site" evidence="11">
    <location>
        <position position="287"/>
    </location>
    <ligand>
        <name>Mg(2+)</name>
        <dbReference type="ChEBI" id="CHEBI:18420"/>
    </ligand>
</feature>
<dbReference type="SUPFAM" id="SSF143631">
    <property type="entry name" value="ApbE-like"/>
    <property type="match status" value="1"/>
</dbReference>
<dbReference type="Gene3D" id="3.10.520.10">
    <property type="entry name" value="ApbE-like domains"/>
    <property type="match status" value="1"/>
</dbReference>
<feature type="binding site" evidence="11">
    <location>
        <position position="291"/>
    </location>
    <ligand>
        <name>Mg(2+)</name>
        <dbReference type="ChEBI" id="CHEBI:18420"/>
    </ligand>
</feature>
<dbReference type="PANTHER" id="PTHR30040">
    <property type="entry name" value="THIAMINE BIOSYNTHESIS LIPOPROTEIN APBE"/>
    <property type="match status" value="1"/>
</dbReference>
<dbReference type="RefSeq" id="WP_015693435.1">
    <property type="nucleotide sequence ID" value="NC_016940.1"/>
</dbReference>
<dbReference type="GO" id="GO:0005886">
    <property type="term" value="C:plasma membrane"/>
    <property type="evidence" value="ECO:0007669"/>
    <property type="project" value="UniProtKB-SubCell"/>
</dbReference>
<dbReference type="Proteomes" id="UP000007519">
    <property type="component" value="Chromosome"/>
</dbReference>
<dbReference type="STRING" id="984262.SGRA_3108"/>
<keyword evidence="14" id="KW-1185">Reference proteome</keyword>
<evidence type="ECO:0000256" key="7">
    <source>
        <dbReference type="ARBA" id="ARBA00022842"/>
    </source>
</evidence>
<name>H6KZR0_SAPGL</name>
<evidence type="ECO:0000256" key="2">
    <source>
        <dbReference type="ARBA" id="ARBA00016337"/>
    </source>
</evidence>
<evidence type="ECO:0000256" key="8">
    <source>
        <dbReference type="ARBA" id="ARBA00031306"/>
    </source>
</evidence>
<dbReference type="PROSITE" id="PS51257">
    <property type="entry name" value="PROKAR_LIPOPROTEIN"/>
    <property type="match status" value="1"/>
</dbReference>
<dbReference type="GO" id="GO:0046872">
    <property type="term" value="F:metal ion binding"/>
    <property type="evidence" value="ECO:0007669"/>
    <property type="project" value="UniProtKB-UniRule"/>
</dbReference>
<dbReference type="KEGG" id="sgn:SGRA_3108"/>
<evidence type="ECO:0000256" key="3">
    <source>
        <dbReference type="ARBA" id="ARBA00022630"/>
    </source>
</evidence>
<gene>
    <name evidence="13" type="primary">apbE</name>
    <name evidence="13" type="ordered locus">SGRA_3108</name>
</gene>
<keyword evidence="4 10" id="KW-0808">Transferase</keyword>
<dbReference type="PANTHER" id="PTHR30040:SF2">
    <property type="entry name" value="FAD:PROTEIN FMN TRANSFERASE"/>
    <property type="match status" value="1"/>
</dbReference>
<keyword evidence="6 10" id="KW-0274">FAD</keyword>
<evidence type="ECO:0000256" key="12">
    <source>
        <dbReference type="RuleBase" id="RU363002"/>
    </source>
</evidence>
<feature type="binding site" evidence="11">
    <location>
        <position position="171"/>
    </location>
    <ligand>
        <name>Mg(2+)</name>
        <dbReference type="ChEBI" id="CHEBI:18420"/>
    </ligand>
</feature>
<keyword evidence="12" id="KW-1003">Cell membrane</keyword>
<evidence type="ECO:0000313" key="14">
    <source>
        <dbReference type="Proteomes" id="UP000007519"/>
    </source>
</evidence>
<dbReference type="EMBL" id="CP002831">
    <property type="protein sequence ID" value="AFC25836.1"/>
    <property type="molecule type" value="Genomic_DNA"/>
</dbReference>
<dbReference type="HOGENOM" id="CLU_044403_0_0_10"/>
<dbReference type="InterPro" id="IPR003374">
    <property type="entry name" value="ApbE-like_sf"/>
</dbReference>
<comment type="subcellular location">
    <subcellularLocation>
        <location evidence="12">Cell inner membrane</location>
        <topology evidence="12">Lipid-anchor</topology>
        <orientation evidence="12">Periplasmic side</orientation>
    </subcellularLocation>
</comment>
<evidence type="ECO:0000256" key="5">
    <source>
        <dbReference type="ARBA" id="ARBA00022723"/>
    </source>
</evidence>
<dbReference type="OrthoDB" id="9778595at2"/>
<comment type="similarity">
    <text evidence="10 12">Belongs to the ApbE family.</text>
</comment>
<dbReference type="eggNOG" id="COG1477">
    <property type="taxonomic scope" value="Bacteria"/>
</dbReference>
<comment type="cofactor">
    <cofactor evidence="11">
        <name>Mg(2+)</name>
        <dbReference type="ChEBI" id="CHEBI:18420"/>
    </cofactor>
    <cofactor evidence="11">
        <name>Mn(2+)</name>
        <dbReference type="ChEBI" id="CHEBI:29035"/>
    </cofactor>
    <text evidence="11">Magnesium. Can also use manganese.</text>
</comment>
<comment type="catalytic activity">
    <reaction evidence="9 10 12">
        <text>L-threonyl-[protein] + FAD = FMN-L-threonyl-[protein] + AMP + H(+)</text>
        <dbReference type="Rhea" id="RHEA:36847"/>
        <dbReference type="Rhea" id="RHEA-COMP:11060"/>
        <dbReference type="Rhea" id="RHEA-COMP:11061"/>
        <dbReference type="ChEBI" id="CHEBI:15378"/>
        <dbReference type="ChEBI" id="CHEBI:30013"/>
        <dbReference type="ChEBI" id="CHEBI:57692"/>
        <dbReference type="ChEBI" id="CHEBI:74257"/>
        <dbReference type="ChEBI" id="CHEBI:456215"/>
        <dbReference type="EC" id="2.7.1.180"/>
    </reaction>
</comment>
<proteinExistence type="inferred from homology"/>
<keyword evidence="12" id="KW-0472">Membrane</keyword>
<evidence type="ECO:0000313" key="13">
    <source>
        <dbReference type="EMBL" id="AFC25836.1"/>
    </source>
</evidence>
<dbReference type="GO" id="GO:0016740">
    <property type="term" value="F:transferase activity"/>
    <property type="evidence" value="ECO:0007669"/>
    <property type="project" value="UniProtKB-UniRule"/>
</dbReference>
<reference evidence="13 14" key="1">
    <citation type="journal article" date="2012" name="Stand. Genomic Sci.">
        <title>Complete genome sequencing and analysis of Saprospira grandis str. Lewin, a predatory marine bacterium.</title>
        <authorList>
            <person name="Saw J.H."/>
            <person name="Yuryev A."/>
            <person name="Kanbe M."/>
            <person name="Hou S."/>
            <person name="Young A.G."/>
            <person name="Aizawa S."/>
            <person name="Alam M."/>
        </authorList>
    </citation>
    <scope>NUCLEOTIDE SEQUENCE [LARGE SCALE GENOMIC DNA]</scope>
    <source>
        <strain evidence="13 14">Lewin</strain>
    </source>
</reference>
<dbReference type="PIRSF" id="PIRSF006268">
    <property type="entry name" value="ApbE"/>
    <property type="match status" value="1"/>
</dbReference>
<keyword evidence="5 10" id="KW-0479">Metal-binding</keyword>
<evidence type="ECO:0000256" key="6">
    <source>
        <dbReference type="ARBA" id="ARBA00022827"/>
    </source>
</evidence>
<evidence type="ECO:0000256" key="10">
    <source>
        <dbReference type="PIRNR" id="PIRNR006268"/>
    </source>
</evidence>
<dbReference type="AlphaFoldDB" id="H6KZR0"/>
<evidence type="ECO:0000256" key="9">
    <source>
        <dbReference type="ARBA" id="ARBA00048540"/>
    </source>
</evidence>